<evidence type="ECO:0000313" key="2">
    <source>
        <dbReference type="EMBL" id="MBR0599956.1"/>
    </source>
</evidence>
<dbReference type="InterPro" id="IPR029002">
    <property type="entry name" value="PLPC/GPLD1"/>
</dbReference>
<reference evidence="2" key="2">
    <citation type="submission" date="2021-04" db="EMBL/GenBank/DDBJ databases">
        <authorList>
            <person name="Liu J."/>
        </authorList>
    </citation>
    <scope>NUCLEOTIDE SEQUENCE</scope>
    <source>
        <strain evidence="2">BAD-6</strain>
    </source>
</reference>
<name>A0A8J7W6K1_9FIRM</name>
<feature type="domain" description="Phospholipase C/D" evidence="1">
    <location>
        <begin position="5"/>
        <end position="117"/>
    </location>
</feature>
<organism evidence="2 3">
    <name type="scientific">Sinanaerobacter chloroacetimidivorans</name>
    <dbReference type="NCBI Taxonomy" id="2818044"/>
    <lineage>
        <taxon>Bacteria</taxon>
        <taxon>Bacillati</taxon>
        <taxon>Bacillota</taxon>
        <taxon>Clostridia</taxon>
        <taxon>Peptostreptococcales</taxon>
        <taxon>Anaerovoracaceae</taxon>
        <taxon>Sinanaerobacter</taxon>
    </lineage>
</organism>
<accession>A0A8J7W6K1</accession>
<proteinExistence type="predicted"/>
<gene>
    <name evidence="2" type="ORF">KCX82_18905</name>
</gene>
<dbReference type="Proteomes" id="UP000675664">
    <property type="component" value="Unassembled WGS sequence"/>
</dbReference>
<reference evidence="2" key="1">
    <citation type="submission" date="2021-04" db="EMBL/GenBank/DDBJ databases">
        <title>Sinoanaerobacter chloroacetimidivorans sp. nov., an obligate anaerobic bacterium isolated from anaerobic sludge.</title>
        <authorList>
            <person name="Bao Y."/>
        </authorList>
    </citation>
    <scope>NUCLEOTIDE SEQUENCE</scope>
    <source>
        <strain evidence="2">BAD-6</strain>
    </source>
</reference>
<dbReference type="AlphaFoldDB" id="A0A8J7W6K1"/>
<sequence>MNFFTHITLSKALYRHLSGTLALNRKSFIYGNIKPDLSSRCLRNPHTLENYLFLACEYAGQLVVGDLSKEELSVKLGEVCHYLCDFFCYYHLETDRYHRLASHFLYEIHLHLSIFKMKILRELPFGPITKLPRSSISAIVLEMRRNYLAGSMSPAKDIDYAFAAALWTCESILHYRGQMEKSEKELNAAAESYHLIS</sequence>
<dbReference type="EMBL" id="JAGSND010000019">
    <property type="protein sequence ID" value="MBR0599956.1"/>
    <property type="molecule type" value="Genomic_DNA"/>
</dbReference>
<protein>
    <submittedName>
        <fullName evidence="2">Zinc dependent phospholipase C family protein</fullName>
    </submittedName>
</protein>
<dbReference type="Pfam" id="PF00882">
    <property type="entry name" value="Zn_dep_PLPC"/>
    <property type="match status" value="1"/>
</dbReference>
<comment type="caution">
    <text evidence="2">The sequence shown here is derived from an EMBL/GenBank/DDBJ whole genome shotgun (WGS) entry which is preliminary data.</text>
</comment>
<keyword evidence="3" id="KW-1185">Reference proteome</keyword>
<evidence type="ECO:0000313" key="3">
    <source>
        <dbReference type="Proteomes" id="UP000675664"/>
    </source>
</evidence>
<evidence type="ECO:0000259" key="1">
    <source>
        <dbReference type="Pfam" id="PF00882"/>
    </source>
</evidence>
<dbReference type="RefSeq" id="WP_227020089.1">
    <property type="nucleotide sequence ID" value="NZ_JAGSND010000019.1"/>
</dbReference>